<evidence type="ECO:0000256" key="1">
    <source>
        <dbReference type="ARBA" id="ARBA00004651"/>
    </source>
</evidence>
<feature type="domain" description="ABC transmembrane type-1" evidence="8">
    <location>
        <begin position="1"/>
        <end position="67"/>
    </location>
</feature>
<dbReference type="AlphaFoldDB" id="X1NGA3"/>
<organism evidence="9">
    <name type="scientific">marine sediment metagenome</name>
    <dbReference type="NCBI Taxonomy" id="412755"/>
    <lineage>
        <taxon>unclassified sequences</taxon>
        <taxon>metagenomes</taxon>
        <taxon>ecological metagenomes</taxon>
    </lineage>
</organism>
<dbReference type="GO" id="GO:0005886">
    <property type="term" value="C:plasma membrane"/>
    <property type="evidence" value="ECO:0007669"/>
    <property type="project" value="UniProtKB-SubCell"/>
</dbReference>
<dbReference type="Gene3D" id="1.10.3720.10">
    <property type="entry name" value="MetI-like"/>
    <property type="match status" value="1"/>
</dbReference>
<evidence type="ECO:0000256" key="4">
    <source>
        <dbReference type="ARBA" id="ARBA00022692"/>
    </source>
</evidence>
<dbReference type="PANTHER" id="PTHR32243:SF18">
    <property type="entry name" value="INNER MEMBRANE ABC TRANSPORTER PERMEASE PROTEIN YCJP"/>
    <property type="match status" value="1"/>
</dbReference>
<feature type="non-terminal residue" evidence="9">
    <location>
        <position position="67"/>
    </location>
</feature>
<accession>X1NGA3</accession>
<dbReference type="GO" id="GO:0055085">
    <property type="term" value="P:transmembrane transport"/>
    <property type="evidence" value="ECO:0007669"/>
    <property type="project" value="InterPro"/>
</dbReference>
<evidence type="ECO:0000256" key="3">
    <source>
        <dbReference type="ARBA" id="ARBA00022475"/>
    </source>
</evidence>
<dbReference type="InterPro" id="IPR035906">
    <property type="entry name" value="MetI-like_sf"/>
</dbReference>
<dbReference type="InterPro" id="IPR000515">
    <property type="entry name" value="MetI-like"/>
</dbReference>
<protein>
    <recommendedName>
        <fullName evidence="8">ABC transmembrane type-1 domain-containing protein</fullName>
    </recommendedName>
</protein>
<keyword evidence="3" id="KW-1003">Cell membrane</keyword>
<dbReference type="InterPro" id="IPR050901">
    <property type="entry name" value="BP-dep_ABC_trans_perm"/>
</dbReference>
<name>X1NGA3_9ZZZZ</name>
<keyword evidence="4 7" id="KW-0812">Transmembrane</keyword>
<dbReference type="SUPFAM" id="SSF161098">
    <property type="entry name" value="MetI-like"/>
    <property type="match status" value="1"/>
</dbReference>
<comment type="caution">
    <text evidence="9">The sequence shown here is derived from an EMBL/GenBank/DDBJ whole genome shotgun (WGS) entry which is preliminary data.</text>
</comment>
<evidence type="ECO:0000256" key="5">
    <source>
        <dbReference type="ARBA" id="ARBA00022989"/>
    </source>
</evidence>
<gene>
    <name evidence="9" type="ORF">S06H3_42933</name>
</gene>
<dbReference type="EMBL" id="BARV01026586">
    <property type="protein sequence ID" value="GAI42628.1"/>
    <property type="molecule type" value="Genomic_DNA"/>
</dbReference>
<keyword evidence="6 7" id="KW-0472">Membrane</keyword>
<proteinExistence type="predicted"/>
<evidence type="ECO:0000256" key="7">
    <source>
        <dbReference type="SAM" id="Phobius"/>
    </source>
</evidence>
<keyword evidence="5 7" id="KW-1133">Transmembrane helix</keyword>
<comment type="subcellular location">
    <subcellularLocation>
        <location evidence="1">Cell membrane</location>
        <topology evidence="1">Multi-pass membrane protein</topology>
    </subcellularLocation>
</comment>
<evidence type="ECO:0000256" key="2">
    <source>
        <dbReference type="ARBA" id="ARBA00022448"/>
    </source>
</evidence>
<feature type="transmembrane region" description="Helical" evidence="7">
    <location>
        <begin position="29"/>
        <end position="47"/>
    </location>
</feature>
<sequence>MLPAIVFVIPFFLLFKFLGLIDTYSGIILPYLTFEIPFAVWILISFFKKIPREIDEMAMIDGASFLT</sequence>
<evidence type="ECO:0000313" key="9">
    <source>
        <dbReference type="EMBL" id="GAI42628.1"/>
    </source>
</evidence>
<reference evidence="9" key="1">
    <citation type="journal article" date="2014" name="Front. Microbiol.">
        <title>High frequency of phylogenetically diverse reductive dehalogenase-homologous genes in deep subseafloor sedimentary metagenomes.</title>
        <authorList>
            <person name="Kawai M."/>
            <person name="Futagami T."/>
            <person name="Toyoda A."/>
            <person name="Takaki Y."/>
            <person name="Nishi S."/>
            <person name="Hori S."/>
            <person name="Arai W."/>
            <person name="Tsubouchi T."/>
            <person name="Morono Y."/>
            <person name="Uchiyama I."/>
            <person name="Ito T."/>
            <person name="Fujiyama A."/>
            <person name="Inagaki F."/>
            <person name="Takami H."/>
        </authorList>
    </citation>
    <scope>NUCLEOTIDE SEQUENCE</scope>
    <source>
        <strain evidence="9">Expedition CK06-06</strain>
    </source>
</reference>
<evidence type="ECO:0000256" key="6">
    <source>
        <dbReference type="ARBA" id="ARBA00023136"/>
    </source>
</evidence>
<dbReference type="PANTHER" id="PTHR32243">
    <property type="entry name" value="MALTOSE TRANSPORT SYSTEM PERMEASE-RELATED"/>
    <property type="match status" value="1"/>
</dbReference>
<evidence type="ECO:0000259" key="8">
    <source>
        <dbReference type="PROSITE" id="PS50928"/>
    </source>
</evidence>
<dbReference type="PROSITE" id="PS50928">
    <property type="entry name" value="ABC_TM1"/>
    <property type="match status" value="1"/>
</dbReference>
<keyword evidence="2" id="KW-0813">Transport</keyword>